<dbReference type="PANTHER" id="PTHR38790">
    <property type="entry name" value="2EXR DOMAIN-CONTAINING PROTEIN-RELATED"/>
    <property type="match status" value="1"/>
</dbReference>
<keyword evidence="4" id="KW-1185">Reference proteome</keyword>
<organism evidence="3">
    <name type="scientific">Mytilinidion resinicola</name>
    <dbReference type="NCBI Taxonomy" id="574789"/>
    <lineage>
        <taxon>Eukaryota</taxon>
        <taxon>Fungi</taxon>
        <taxon>Dikarya</taxon>
        <taxon>Ascomycota</taxon>
        <taxon>Pezizomycotina</taxon>
        <taxon>Dothideomycetes</taxon>
        <taxon>Pleosporomycetidae</taxon>
        <taxon>Mytilinidiales</taxon>
        <taxon>Mytilinidiaceae</taxon>
        <taxon>Mytilinidion</taxon>
    </lineage>
</organism>
<evidence type="ECO:0000256" key="1">
    <source>
        <dbReference type="SAM" id="MobiDB-lite"/>
    </source>
</evidence>
<reference evidence="5" key="2">
    <citation type="submission" date="2020-04" db="EMBL/GenBank/DDBJ databases">
        <authorList>
            <consortium name="NCBI Genome Project"/>
        </authorList>
    </citation>
    <scope>NUCLEOTIDE SEQUENCE</scope>
    <source>
        <strain evidence="5">CBS 304.34</strain>
    </source>
</reference>
<protein>
    <recommendedName>
        <fullName evidence="2">DUF7730 domain-containing protein</fullName>
    </recommendedName>
</protein>
<proteinExistence type="predicted"/>
<dbReference type="Proteomes" id="UP000504636">
    <property type="component" value="Unplaced"/>
</dbReference>
<feature type="region of interest" description="Disordered" evidence="1">
    <location>
        <begin position="1"/>
        <end position="35"/>
    </location>
</feature>
<dbReference type="GeneID" id="54462338"/>
<accession>A0A6A6Y085</accession>
<dbReference type="AlphaFoldDB" id="A0A6A6Y085"/>
<dbReference type="RefSeq" id="XP_033568897.1">
    <property type="nucleotide sequence ID" value="XM_033721445.1"/>
</dbReference>
<gene>
    <name evidence="3 5" type="ORF">BDZ99DRAFT_469231</name>
</gene>
<evidence type="ECO:0000313" key="4">
    <source>
        <dbReference type="Proteomes" id="UP000504636"/>
    </source>
</evidence>
<dbReference type="OrthoDB" id="3715018at2759"/>
<reference evidence="5" key="3">
    <citation type="submission" date="2025-04" db="UniProtKB">
        <authorList>
            <consortium name="RefSeq"/>
        </authorList>
    </citation>
    <scope>IDENTIFICATION</scope>
    <source>
        <strain evidence="5">CBS 304.34</strain>
    </source>
</reference>
<evidence type="ECO:0000259" key="2">
    <source>
        <dbReference type="Pfam" id="PF24864"/>
    </source>
</evidence>
<reference evidence="3 5" key="1">
    <citation type="journal article" date="2020" name="Stud. Mycol.">
        <title>101 Dothideomycetes genomes: a test case for predicting lifestyles and emergence of pathogens.</title>
        <authorList>
            <person name="Haridas S."/>
            <person name="Albert R."/>
            <person name="Binder M."/>
            <person name="Bloem J."/>
            <person name="Labutti K."/>
            <person name="Salamov A."/>
            <person name="Andreopoulos B."/>
            <person name="Baker S."/>
            <person name="Barry K."/>
            <person name="Bills G."/>
            <person name="Bluhm B."/>
            <person name="Cannon C."/>
            <person name="Castanera R."/>
            <person name="Culley D."/>
            <person name="Daum C."/>
            <person name="Ezra D."/>
            <person name="Gonzalez J."/>
            <person name="Henrissat B."/>
            <person name="Kuo A."/>
            <person name="Liang C."/>
            <person name="Lipzen A."/>
            <person name="Lutzoni F."/>
            <person name="Magnuson J."/>
            <person name="Mondo S."/>
            <person name="Nolan M."/>
            <person name="Ohm R."/>
            <person name="Pangilinan J."/>
            <person name="Park H.-J."/>
            <person name="Ramirez L."/>
            <person name="Alfaro M."/>
            <person name="Sun H."/>
            <person name="Tritt A."/>
            <person name="Yoshinaga Y."/>
            <person name="Zwiers L.-H."/>
            <person name="Turgeon B."/>
            <person name="Goodwin S."/>
            <person name="Spatafora J."/>
            <person name="Crous P."/>
            <person name="Grigoriev I."/>
        </authorList>
    </citation>
    <scope>NUCLEOTIDE SEQUENCE</scope>
    <source>
        <strain evidence="3 5">CBS 304.34</strain>
    </source>
</reference>
<evidence type="ECO:0000313" key="3">
    <source>
        <dbReference type="EMBL" id="KAF2801933.1"/>
    </source>
</evidence>
<evidence type="ECO:0000313" key="5">
    <source>
        <dbReference type="RefSeq" id="XP_033568897.1"/>
    </source>
</evidence>
<name>A0A6A6Y085_9PEZI</name>
<dbReference type="Pfam" id="PF24864">
    <property type="entry name" value="DUF7730"/>
    <property type="match status" value="1"/>
</dbReference>
<sequence length="363" mass="40518">MSGFGEAQGSHESTDDLPDDGSARFKKRRLSASNIPDKRKKLSETAWAKLHSNTHNGTAIGEQLDEPSTTALPTAVPTIHKPGLTLLDLPTELRLEIYDYLLDDLLMHIYHDPTVKSRLCCSSSACAQTDESSLLCKFPNWTIADGCCNYETPREDCKNPLVFAFTSKKIYQETSLLLYSRPTFHISHVILMPFLYSLKDDQRSAIQSLIVTGPFMGGRRAVTNAGDALEKACDLLPGLRRIGVQMPISNGLMAGNSLDPRPRWHMWKFSQVLLASRKEGVQQVVLETTSLYKGGDTRLVVFKAKQEAKEWLLNRDMDNINTTTNTSTLSGNSYMQCLMNLFGVKPPLGLRDFDMLVENLCHS</sequence>
<feature type="domain" description="DUF7730" evidence="2">
    <location>
        <begin position="87"/>
        <end position="209"/>
    </location>
</feature>
<dbReference type="InterPro" id="IPR056632">
    <property type="entry name" value="DUF7730"/>
</dbReference>
<dbReference type="EMBL" id="MU003726">
    <property type="protein sequence ID" value="KAF2801933.1"/>
    <property type="molecule type" value="Genomic_DNA"/>
</dbReference>